<protein>
    <submittedName>
        <fullName evidence="2">Uncharacterized protein</fullName>
    </submittedName>
</protein>
<name>A0A4Y7STD8_COPMI</name>
<feature type="region of interest" description="Disordered" evidence="1">
    <location>
        <begin position="51"/>
        <end position="111"/>
    </location>
</feature>
<organism evidence="2 3">
    <name type="scientific">Coprinellus micaceus</name>
    <name type="common">Glistening ink-cap mushroom</name>
    <name type="synonym">Coprinus micaceus</name>
    <dbReference type="NCBI Taxonomy" id="71717"/>
    <lineage>
        <taxon>Eukaryota</taxon>
        <taxon>Fungi</taxon>
        <taxon>Dikarya</taxon>
        <taxon>Basidiomycota</taxon>
        <taxon>Agaricomycotina</taxon>
        <taxon>Agaricomycetes</taxon>
        <taxon>Agaricomycetidae</taxon>
        <taxon>Agaricales</taxon>
        <taxon>Agaricineae</taxon>
        <taxon>Psathyrellaceae</taxon>
        <taxon>Coprinellus</taxon>
    </lineage>
</organism>
<feature type="region of interest" description="Disordered" evidence="1">
    <location>
        <begin position="256"/>
        <end position="331"/>
    </location>
</feature>
<gene>
    <name evidence="2" type="ORF">FA13DRAFT_1796608</name>
</gene>
<sequence>MHLAQRLNELAQANADGLLSDDEYRLLRQNAFEQYSDNADVPVEHPVVPTIPTRARLDTPTRGTDSRAKSKDGHHGLKLSVSGLLRRASGKGPSENPPSETGSKRRFIPRLFGRKPDLPQLRIVASHPNMRSPQPTPPPSSTSAALSPARSRAHVPTLHTPSDDAHLVSSKDIQDAILSLDSELRGLVDAFDNLEHSAVRRIKKQSARRLPANTPDSVDVLLEGREWRVHRRIGPPRAPSTPAFNARYHVTLEPVSDGRSVHSGHSERTSISYASPISPTRSMHFRTQSSSGLQRQASVSSASSRSGSMLSSNRPGISVSMSDSSTNLPLYPARTLSSVTDDDELDDLEDEADQLSELHEIQQRRNEVVSRYNRRIEYLKAKHKGAELRERVSRK</sequence>
<dbReference type="EMBL" id="QPFP01000059">
    <property type="protein sequence ID" value="TEB25130.1"/>
    <property type="molecule type" value="Genomic_DNA"/>
</dbReference>
<feature type="compositionally biased region" description="Polar residues" evidence="1">
    <location>
        <begin position="269"/>
        <end position="297"/>
    </location>
</feature>
<comment type="caution">
    <text evidence="2">The sequence shown here is derived from an EMBL/GenBank/DDBJ whole genome shotgun (WGS) entry which is preliminary data.</text>
</comment>
<reference evidence="2 3" key="1">
    <citation type="journal article" date="2019" name="Nat. Ecol. Evol.">
        <title>Megaphylogeny resolves global patterns of mushroom evolution.</title>
        <authorList>
            <person name="Varga T."/>
            <person name="Krizsan K."/>
            <person name="Foldi C."/>
            <person name="Dima B."/>
            <person name="Sanchez-Garcia M."/>
            <person name="Sanchez-Ramirez S."/>
            <person name="Szollosi G.J."/>
            <person name="Szarkandi J.G."/>
            <person name="Papp V."/>
            <person name="Albert L."/>
            <person name="Andreopoulos W."/>
            <person name="Angelini C."/>
            <person name="Antonin V."/>
            <person name="Barry K.W."/>
            <person name="Bougher N.L."/>
            <person name="Buchanan P."/>
            <person name="Buyck B."/>
            <person name="Bense V."/>
            <person name="Catcheside P."/>
            <person name="Chovatia M."/>
            <person name="Cooper J."/>
            <person name="Damon W."/>
            <person name="Desjardin D."/>
            <person name="Finy P."/>
            <person name="Geml J."/>
            <person name="Haridas S."/>
            <person name="Hughes K."/>
            <person name="Justo A."/>
            <person name="Karasinski D."/>
            <person name="Kautmanova I."/>
            <person name="Kiss B."/>
            <person name="Kocsube S."/>
            <person name="Kotiranta H."/>
            <person name="LaButti K.M."/>
            <person name="Lechner B.E."/>
            <person name="Liimatainen K."/>
            <person name="Lipzen A."/>
            <person name="Lukacs Z."/>
            <person name="Mihaltcheva S."/>
            <person name="Morgado L.N."/>
            <person name="Niskanen T."/>
            <person name="Noordeloos M.E."/>
            <person name="Ohm R.A."/>
            <person name="Ortiz-Santana B."/>
            <person name="Ovrebo C."/>
            <person name="Racz N."/>
            <person name="Riley R."/>
            <person name="Savchenko A."/>
            <person name="Shiryaev A."/>
            <person name="Soop K."/>
            <person name="Spirin V."/>
            <person name="Szebenyi C."/>
            <person name="Tomsovsky M."/>
            <person name="Tulloss R.E."/>
            <person name="Uehling J."/>
            <person name="Grigoriev I.V."/>
            <person name="Vagvolgyi C."/>
            <person name="Papp T."/>
            <person name="Martin F.M."/>
            <person name="Miettinen O."/>
            <person name="Hibbett D.S."/>
            <person name="Nagy L.G."/>
        </authorList>
    </citation>
    <scope>NUCLEOTIDE SEQUENCE [LARGE SCALE GENOMIC DNA]</scope>
    <source>
        <strain evidence="2 3">FP101781</strain>
    </source>
</reference>
<evidence type="ECO:0000313" key="2">
    <source>
        <dbReference type="EMBL" id="TEB25130.1"/>
    </source>
</evidence>
<accession>A0A4Y7STD8</accession>
<dbReference type="OrthoDB" id="3367070at2759"/>
<dbReference type="STRING" id="71717.A0A4Y7STD8"/>
<proteinExistence type="predicted"/>
<feature type="region of interest" description="Disordered" evidence="1">
    <location>
        <begin position="127"/>
        <end position="164"/>
    </location>
</feature>
<keyword evidence="3" id="KW-1185">Reference proteome</keyword>
<evidence type="ECO:0000313" key="3">
    <source>
        <dbReference type="Proteomes" id="UP000298030"/>
    </source>
</evidence>
<feature type="compositionally biased region" description="Polar residues" evidence="1">
    <location>
        <begin position="313"/>
        <end position="328"/>
    </location>
</feature>
<evidence type="ECO:0000256" key="1">
    <source>
        <dbReference type="SAM" id="MobiDB-lite"/>
    </source>
</evidence>
<feature type="compositionally biased region" description="Basic and acidic residues" evidence="1">
    <location>
        <begin position="55"/>
        <end position="75"/>
    </location>
</feature>
<feature type="compositionally biased region" description="Low complexity" evidence="1">
    <location>
        <begin position="298"/>
        <end position="312"/>
    </location>
</feature>
<feature type="compositionally biased region" description="Low complexity" evidence="1">
    <location>
        <begin position="141"/>
        <end position="150"/>
    </location>
</feature>
<dbReference type="Proteomes" id="UP000298030">
    <property type="component" value="Unassembled WGS sequence"/>
</dbReference>
<dbReference type="AlphaFoldDB" id="A0A4Y7STD8"/>